<dbReference type="EMBL" id="JBHULI010000025">
    <property type="protein sequence ID" value="MFD2533333.1"/>
    <property type="molecule type" value="Genomic_DNA"/>
</dbReference>
<keyword evidence="1" id="KW-1277">Toxin-antitoxin system</keyword>
<evidence type="ECO:0000313" key="3">
    <source>
        <dbReference type="Proteomes" id="UP001597460"/>
    </source>
</evidence>
<dbReference type="Pfam" id="PF05016">
    <property type="entry name" value="ParE_toxin"/>
    <property type="match status" value="1"/>
</dbReference>
<dbReference type="InterPro" id="IPR035093">
    <property type="entry name" value="RelE/ParE_toxin_dom_sf"/>
</dbReference>
<reference evidence="3" key="1">
    <citation type="journal article" date="2019" name="Int. J. Syst. Evol. Microbiol.">
        <title>The Global Catalogue of Microorganisms (GCM) 10K type strain sequencing project: providing services to taxonomists for standard genome sequencing and annotation.</title>
        <authorList>
            <consortium name="The Broad Institute Genomics Platform"/>
            <consortium name="The Broad Institute Genome Sequencing Center for Infectious Disease"/>
            <person name="Wu L."/>
            <person name="Ma J."/>
        </authorList>
    </citation>
    <scope>NUCLEOTIDE SEQUENCE [LARGE SCALE GENOMIC DNA]</scope>
    <source>
        <strain evidence="3">KCTC 52042</strain>
    </source>
</reference>
<dbReference type="RefSeq" id="WP_390303437.1">
    <property type="nucleotide sequence ID" value="NZ_JBHULI010000025.1"/>
</dbReference>
<gene>
    <name evidence="2" type="ORF">ACFSVN_12835</name>
</gene>
<protein>
    <submittedName>
        <fullName evidence="2">Type II toxin-antitoxin system RelE/ParE family toxin</fullName>
    </submittedName>
</protein>
<evidence type="ECO:0000313" key="2">
    <source>
        <dbReference type="EMBL" id="MFD2533333.1"/>
    </source>
</evidence>
<sequence length="96" mass="11364">MTIKFHSEARKEFFETSEYYEEQVVGLGDDFIDEVEKVLDVIEQQPSSGTKITKTERRFLVSRFPYGIIYSVEDELITIFAVMNLRRKPGYWKSRT</sequence>
<proteinExistence type="predicted"/>
<organism evidence="2 3">
    <name type="scientific">Gracilimonas halophila</name>
    <dbReference type="NCBI Taxonomy" id="1834464"/>
    <lineage>
        <taxon>Bacteria</taxon>
        <taxon>Pseudomonadati</taxon>
        <taxon>Balneolota</taxon>
        <taxon>Balneolia</taxon>
        <taxon>Balneolales</taxon>
        <taxon>Balneolaceae</taxon>
        <taxon>Gracilimonas</taxon>
    </lineage>
</organism>
<dbReference type="Gene3D" id="3.30.2310.20">
    <property type="entry name" value="RelE-like"/>
    <property type="match status" value="1"/>
</dbReference>
<evidence type="ECO:0000256" key="1">
    <source>
        <dbReference type="ARBA" id="ARBA00022649"/>
    </source>
</evidence>
<comment type="caution">
    <text evidence="2">The sequence shown here is derived from an EMBL/GenBank/DDBJ whole genome shotgun (WGS) entry which is preliminary data.</text>
</comment>
<keyword evidence="3" id="KW-1185">Reference proteome</keyword>
<name>A0ABW5JLN7_9BACT</name>
<accession>A0ABW5JLN7</accession>
<dbReference type="InterPro" id="IPR007712">
    <property type="entry name" value="RelE/ParE_toxin"/>
</dbReference>
<dbReference type="Proteomes" id="UP001597460">
    <property type="component" value="Unassembled WGS sequence"/>
</dbReference>